<dbReference type="Gene3D" id="1.10.150.170">
    <property type="entry name" value="Putative methyltransferase TM0872, insert domain"/>
    <property type="match status" value="1"/>
</dbReference>
<dbReference type="CDD" id="cd02440">
    <property type="entry name" value="AdoMet_MTases"/>
    <property type="match status" value="1"/>
</dbReference>
<dbReference type="InterPro" id="IPR029063">
    <property type="entry name" value="SAM-dependent_MTases_sf"/>
</dbReference>
<keyword evidence="3" id="KW-0808">Transferase</keyword>
<evidence type="ECO:0000256" key="1">
    <source>
        <dbReference type="ARBA" id="ARBA00010396"/>
    </source>
</evidence>
<dbReference type="GO" id="GO:0071424">
    <property type="term" value="F:rRNA (cytosine-N4-)-methyltransferase activity"/>
    <property type="evidence" value="ECO:0007669"/>
    <property type="project" value="TreeGrafter"/>
</dbReference>
<dbReference type="InterPro" id="IPR023397">
    <property type="entry name" value="SAM-dep_MeTrfase_MraW_recog"/>
</dbReference>
<dbReference type="AlphaFoldDB" id="A0A7R8V7S2"/>
<evidence type="ECO:0000256" key="2">
    <source>
        <dbReference type="ARBA" id="ARBA00022603"/>
    </source>
</evidence>
<dbReference type="HAMAP" id="MF_01007">
    <property type="entry name" value="16SrRNA_methyltr_H"/>
    <property type="match status" value="1"/>
</dbReference>
<evidence type="ECO:0000256" key="3">
    <source>
        <dbReference type="ARBA" id="ARBA00022679"/>
    </source>
</evidence>
<dbReference type="Pfam" id="PF01795">
    <property type="entry name" value="Methyltransf_5"/>
    <property type="match status" value="1"/>
</dbReference>
<dbReference type="GO" id="GO:0070475">
    <property type="term" value="P:rRNA base methylation"/>
    <property type="evidence" value="ECO:0007669"/>
    <property type="project" value="TreeGrafter"/>
</dbReference>
<comment type="similarity">
    <text evidence="1">Belongs to the methyltransferase superfamily. RsmH family.</text>
</comment>
<name>A0A7R8V7S2_HERIL</name>
<dbReference type="InterPro" id="IPR002903">
    <property type="entry name" value="RsmH"/>
</dbReference>
<protein>
    <submittedName>
        <fullName evidence="5">Uncharacterized protein</fullName>
    </submittedName>
</protein>
<organism evidence="5 6">
    <name type="scientific">Hermetia illucens</name>
    <name type="common">Black soldier fly</name>
    <dbReference type="NCBI Taxonomy" id="343691"/>
    <lineage>
        <taxon>Eukaryota</taxon>
        <taxon>Metazoa</taxon>
        <taxon>Ecdysozoa</taxon>
        <taxon>Arthropoda</taxon>
        <taxon>Hexapoda</taxon>
        <taxon>Insecta</taxon>
        <taxon>Pterygota</taxon>
        <taxon>Neoptera</taxon>
        <taxon>Endopterygota</taxon>
        <taxon>Diptera</taxon>
        <taxon>Brachycera</taxon>
        <taxon>Stratiomyomorpha</taxon>
        <taxon>Stratiomyidae</taxon>
        <taxon>Hermetiinae</taxon>
        <taxon>Hermetia</taxon>
    </lineage>
</organism>
<evidence type="ECO:0000256" key="4">
    <source>
        <dbReference type="ARBA" id="ARBA00022691"/>
    </source>
</evidence>
<dbReference type="PANTHER" id="PTHR11265:SF0">
    <property type="entry name" value="12S RRNA N4-METHYLCYTIDINE METHYLTRANSFERASE"/>
    <property type="match status" value="1"/>
</dbReference>
<accession>A0A7R8V7S2</accession>
<reference evidence="5 6" key="1">
    <citation type="submission" date="2020-11" db="EMBL/GenBank/DDBJ databases">
        <authorList>
            <person name="Wallbank WR R."/>
            <person name="Pardo Diaz C."/>
            <person name="Kozak K."/>
            <person name="Martin S."/>
            <person name="Jiggins C."/>
            <person name="Moest M."/>
            <person name="Warren A I."/>
            <person name="Generalovic N T."/>
            <person name="Byers J.R.P. K."/>
            <person name="Montejo-Kovacevich G."/>
            <person name="Yen C E."/>
        </authorList>
    </citation>
    <scope>NUCLEOTIDE SEQUENCE [LARGE SCALE GENOMIC DNA]</scope>
</reference>
<evidence type="ECO:0000313" key="6">
    <source>
        <dbReference type="Proteomes" id="UP000594454"/>
    </source>
</evidence>
<dbReference type="PANTHER" id="PTHR11265">
    <property type="entry name" value="S-ADENOSYL-METHYLTRANSFERASE MRAW"/>
    <property type="match status" value="1"/>
</dbReference>
<proteinExistence type="inferred from homology"/>
<dbReference type="SUPFAM" id="SSF81799">
    <property type="entry name" value="Putative methyltransferase TM0872, insert domain"/>
    <property type="match status" value="1"/>
</dbReference>
<keyword evidence="4" id="KW-0949">S-adenosyl-L-methionine</keyword>
<dbReference type="Proteomes" id="UP000594454">
    <property type="component" value="Chromosome 6"/>
</dbReference>
<dbReference type="FunCoup" id="A0A7R8V7S2">
    <property type="interactions" value="624"/>
</dbReference>
<dbReference type="NCBIfam" id="TIGR00006">
    <property type="entry name" value="16S rRNA (cytosine(1402)-N(4))-methyltransferase RsmH"/>
    <property type="match status" value="1"/>
</dbReference>
<sequence>MSAHYQRLMKLLEKWPVDKRKTGRDLGEHLRNQLKAVINPTDVTTKVSDNLQKQTESLERLANNVYANKYKRSLTSTATGLTAEQCSQVLSSEFLAYLNDERGFFSKDNEPHKPVLLDKAIEFLEPKPGKVFIDMTFGAGGHSKQLLRAGKGIKVFALDRDPVAHEYAQKLSDEFPGRIIPLLGRFSELPQLLKEQNVKKDTIDGILFDFGCSSMQFDEPDRGFSVSHNGPLDMRMDKGRCKDQVTAADVLARAEEHELIRILRIYGEEKQAKKIARAIVDARAALHKIETTQQLANLVASCLSDTQRVDKLQRPAHSATKTFQALRIFVNNELNEINYGMTLAHRYLKRKGRLVTITFHSLEDTIVKRHINGNVIEGLANPVPLKYSSHDLSYDSDLVESLMDSPWKQLNKHVITPEEGEIAINPRSRSAKLRAAVKVK</sequence>
<dbReference type="SUPFAM" id="SSF53335">
    <property type="entry name" value="S-adenosyl-L-methionine-dependent methyltransferases"/>
    <property type="match status" value="1"/>
</dbReference>
<dbReference type="EMBL" id="LR899014">
    <property type="protein sequence ID" value="CAD7093697.1"/>
    <property type="molecule type" value="Genomic_DNA"/>
</dbReference>
<evidence type="ECO:0000313" key="5">
    <source>
        <dbReference type="EMBL" id="CAD7093697.1"/>
    </source>
</evidence>
<dbReference type="OrthoDB" id="16290at2759"/>
<dbReference type="InParanoid" id="A0A7R8V7S2"/>
<dbReference type="Pfam" id="PF20180">
    <property type="entry name" value="UQCC2_CBP6"/>
    <property type="match status" value="1"/>
</dbReference>
<keyword evidence="6" id="KW-1185">Reference proteome</keyword>
<gene>
    <name evidence="5" type="ORF">HERILL_LOCUS15968</name>
</gene>
<dbReference type="Gene3D" id="3.40.50.150">
    <property type="entry name" value="Vaccinia Virus protein VP39"/>
    <property type="match status" value="1"/>
</dbReference>
<keyword evidence="2" id="KW-0489">Methyltransferase</keyword>